<dbReference type="EMBL" id="JADWDJ010000013">
    <property type="protein sequence ID" value="KAG5271309.1"/>
    <property type="molecule type" value="Genomic_DNA"/>
</dbReference>
<accession>A0AAV6G881</accession>
<dbReference type="InterPro" id="IPR011124">
    <property type="entry name" value="Znf_CW"/>
</dbReference>
<evidence type="ECO:0000256" key="1">
    <source>
        <dbReference type="ARBA" id="ARBA00022723"/>
    </source>
</evidence>
<dbReference type="AlphaFoldDB" id="A0AAV6G881"/>
<evidence type="ECO:0000256" key="3">
    <source>
        <dbReference type="ARBA" id="ARBA00022833"/>
    </source>
</evidence>
<keyword evidence="3" id="KW-0862">Zinc</keyword>
<dbReference type="GO" id="GO:0005634">
    <property type="term" value="C:nucleus"/>
    <property type="evidence" value="ECO:0007669"/>
    <property type="project" value="TreeGrafter"/>
</dbReference>
<organism evidence="6 7">
    <name type="scientific">Alosa alosa</name>
    <name type="common">allis shad</name>
    <dbReference type="NCBI Taxonomy" id="278164"/>
    <lineage>
        <taxon>Eukaryota</taxon>
        <taxon>Metazoa</taxon>
        <taxon>Chordata</taxon>
        <taxon>Craniata</taxon>
        <taxon>Vertebrata</taxon>
        <taxon>Euteleostomi</taxon>
        <taxon>Actinopterygii</taxon>
        <taxon>Neopterygii</taxon>
        <taxon>Teleostei</taxon>
        <taxon>Clupei</taxon>
        <taxon>Clupeiformes</taxon>
        <taxon>Clupeoidei</taxon>
        <taxon>Clupeidae</taxon>
        <taxon>Alosa</taxon>
    </lineage>
</organism>
<dbReference type="SUPFAM" id="SSF63748">
    <property type="entry name" value="Tudor/PWWP/MBT"/>
    <property type="match status" value="1"/>
</dbReference>
<evidence type="ECO:0000313" key="7">
    <source>
        <dbReference type="Proteomes" id="UP000823561"/>
    </source>
</evidence>
<feature type="domain" description="PWWP" evidence="4">
    <location>
        <begin position="87"/>
        <end position="151"/>
    </location>
</feature>
<keyword evidence="2" id="KW-0863">Zinc-finger</keyword>
<protein>
    <recommendedName>
        <fullName evidence="8">Zinc finger CW-type PWWP domain protein 2</fullName>
    </recommendedName>
</protein>
<evidence type="ECO:0008006" key="8">
    <source>
        <dbReference type="Google" id="ProtNLM"/>
    </source>
</evidence>
<name>A0AAV6G881_9TELE</name>
<dbReference type="PANTHER" id="PTHR15999:SF6">
    <property type="entry name" value="ZINC FINGER CW-TYPE PWWP DOMAIN PROTEIN 2"/>
    <property type="match status" value="1"/>
</dbReference>
<reference evidence="6" key="1">
    <citation type="submission" date="2020-10" db="EMBL/GenBank/DDBJ databases">
        <title>Chromosome-scale genome assembly of the Allis shad, Alosa alosa.</title>
        <authorList>
            <person name="Margot Z."/>
            <person name="Christophe K."/>
            <person name="Cabau C."/>
            <person name="Louis A."/>
            <person name="Berthelot C."/>
            <person name="Parey E."/>
            <person name="Roest Crollius H."/>
            <person name="Montfort J."/>
            <person name="Robinson-Rechavi M."/>
            <person name="Bucao C."/>
            <person name="Bouchez O."/>
            <person name="Gislard M."/>
            <person name="Lluch J."/>
            <person name="Milhes M."/>
            <person name="Lampietro C."/>
            <person name="Lopez Roques C."/>
            <person name="Donnadieu C."/>
            <person name="Braasch I."/>
            <person name="Desvignes T."/>
            <person name="Postlethwait J."/>
            <person name="Bobe J."/>
            <person name="Guiguen Y."/>
        </authorList>
    </citation>
    <scope>NUCLEOTIDE SEQUENCE</scope>
    <source>
        <strain evidence="6">M-15738</strain>
        <tissue evidence="6">Blood</tissue>
    </source>
</reference>
<evidence type="ECO:0000259" key="5">
    <source>
        <dbReference type="PROSITE" id="PS51050"/>
    </source>
</evidence>
<comment type="caution">
    <text evidence="6">The sequence shown here is derived from an EMBL/GenBank/DDBJ whole genome shotgun (WGS) entry which is preliminary data.</text>
</comment>
<evidence type="ECO:0000256" key="2">
    <source>
        <dbReference type="ARBA" id="ARBA00022771"/>
    </source>
</evidence>
<dbReference type="GO" id="GO:0008270">
    <property type="term" value="F:zinc ion binding"/>
    <property type="evidence" value="ECO:0007669"/>
    <property type="project" value="UniProtKB-KW"/>
</dbReference>
<evidence type="ECO:0000313" key="6">
    <source>
        <dbReference type="EMBL" id="KAG5271309.1"/>
    </source>
</evidence>
<dbReference type="PROSITE" id="PS50812">
    <property type="entry name" value="PWWP"/>
    <property type="match status" value="1"/>
</dbReference>
<dbReference type="Gene3D" id="2.30.30.140">
    <property type="match status" value="1"/>
</dbReference>
<dbReference type="InterPro" id="IPR042778">
    <property type="entry name" value="ZCWPW1/ZCWPW2"/>
</dbReference>
<proteinExistence type="predicted"/>
<dbReference type="InterPro" id="IPR000313">
    <property type="entry name" value="PWWP_dom"/>
</dbReference>
<feature type="domain" description="CW-type" evidence="5">
    <location>
        <begin position="13"/>
        <end position="68"/>
    </location>
</feature>
<evidence type="ECO:0000259" key="4">
    <source>
        <dbReference type="PROSITE" id="PS50812"/>
    </source>
</evidence>
<gene>
    <name evidence="6" type="ORF">AALO_G00178300</name>
</gene>
<dbReference type="Gene3D" id="3.30.40.100">
    <property type="match status" value="1"/>
</dbReference>
<dbReference type="PROSITE" id="PS51050">
    <property type="entry name" value="ZF_CW"/>
    <property type="match status" value="1"/>
</dbReference>
<keyword evidence="1" id="KW-0479">Metal-binding</keyword>
<dbReference type="Pfam" id="PF00855">
    <property type="entry name" value="PWWP"/>
    <property type="match status" value="1"/>
</dbReference>
<dbReference type="Proteomes" id="UP000823561">
    <property type="component" value="Chromosome 13"/>
</dbReference>
<dbReference type="PANTHER" id="PTHR15999">
    <property type="entry name" value="ZINC FINGER CW-TYPE PWWP DOMAIN PROTEIN 1"/>
    <property type="match status" value="1"/>
</dbReference>
<sequence length="293" mass="33560">MDYPDQIVNEDEATFLSKWIWVQCESPNCLKWRLISKHDKLDLDEPWFCHMNPDPCFSQCIVPQSSNYKDSTLRQKGLKVIYSKLPAGSLVLVKASKWPLWPAILSADPSYDEYVTYDEDGDVEQYHVEFLGTPHSRFWALAPKVEPFRPLPANAKCLKGVLKQSYKIAMEEAMGIQDMSCEERLQLCHFKPEECGIQLMKTCVSAVLFQAKGLMQSIEKMITDCAVETKSKHSSTTKRQGKMKVNQETSDGSIMDIGDTLFVEGFRFESAASVEELRQLNNRDLTKELYARY</sequence>
<dbReference type="CDD" id="cd20146">
    <property type="entry name" value="PWWP_ZCWPW2"/>
    <property type="match status" value="1"/>
</dbReference>
<dbReference type="Pfam" id="PF07496">
    <property type="entry name" value="zf-CW"/>
    <property type="match status" value="1"/>
</dbReference>
<keyword evidence="7" id="KW-1185">Reference proteome</keyword>